<feature type="compositionally biased region" description="Polar residues" evidence="1">
    <location>
        <begin position="147"/>
        <end position="157"/>
    </location>
</feature>
<name>A0A6S7H553_PARCT</name>
<feature type="region of interest" description="Disordered" evidence="1">
    <location>
        <begin position="127"/>
        <end position="157"/>
    </location>
</feature>
<organism evidence="2 3">
    <name type="scientific">Paramuricea clavata</name>
    <name type="common">Red gorgonian</name>
    <name type="synonym">Violescent sea-whip</name>
    <dbReference type="NCBI Taxonomy" id="317549"/>
    <lineage>
        <taxon>Eukaryota</taxon>
        <taxon>Metazoa</taxon>
        <taxon>Cnidaria</taxon>
        <taxon>Anthozoa</taxon>
        <taxon>Octocorallia</taxon>
        <taxon>Malacalcyonacea</taxon>
        <taxon>Plexauridae</taxon>
        <taxon>Paramuricea</taxon>
    </lineage>
</organism>
<comment type="caution">
    <text evidence="2">The sequence shown here is derived from an EMBL/GenBank/DDBJ whole genome shotgun (WGS) entry which is preliminary data.</text>
</comment>
<gene>
    <name evidence="2" type="ORF">PACLA_8A003011</name>
</gene>
<feature type="compositionally biased region" description="Polar residues" evidence="1">
    <location>
        <begin position="129"/>
        <end position="139"/>
    </location>
</feature>
<dbReference type="Proteomes" id="UP001152795">
    <property type="component" value="Unassembled WGS sequence"/>
</dbReference>
<evidence type="ECO:0000313" key="3">
    <source>
        <dbReference type="Proteomes" id="UP001152795"/>
    </source>
</evidence>
<proteinExistence type="predicted"/>
<protein>
    <submittedName>
        <fullName evidence="2">Uncharacterized protein</fullName>
    </submittedName>
</protein>
<keyword evidence="3" id="KW-1185">Reference proteome</keyword>
<reference evidence="2" key="1">
    <citation type="submission" date="2020-04" db="EMBL/GenBank/DDBJ databases">
        <authorList>
            <person name="Alioto T."/>
            <person name="Alioto T."/>
            <person name="Gomez Garrido J."/>
        </authorList>
    </citation>
    <scope>NUCLEOTIDE SEQUENCE</scope>
    <source>
        <strain evidence="2">A484AB</strain>
    </source>
</reference>
<accession>A0A6S7H553</accession>
<dbReference type="EMBL" id="CACRXK020003208">
    <property type="protein sequence ID" value="CAB3997859.1"/>
    <property type="molecule type" value="Genomic_DNA"/>
</dbReference>
<evidence type="ECO:0000256" key="1">
    <source>
        <dbReference type="SAM" id="MobiDB-lite"/>
    </source>
</evidence>
<dbReference type="AlphaFoldDB" id="A0A6S7H553"/>
<evidence type="ECO:0000313" key="2">
    <source>
        <dbReference type="EMBL" id="CAB3997859.1"/>
    </source>
</evidence>
<sequence>MPTDVMLSPVVVIPQDQNTYAKELLVKLSKAREYTAAITKELRHKQKEYYDLGRKTTHFLVGDLVVVRRTQRSGQTGIAAKWLPRWTGPYRIVEQMPNGDNYRLEHVEAAKILDPTKVDKLIKVEPWSVNESNPGQTNPNKEDTPPEISQSHRNPQSENGSFIIYEKLGDFFDDDIRAMIEELHAWLKSQKDHKWSTGEACKYLYTKNPEFKKTFQSIGGIYRLGGRCGIGRIVGYYEDEDMYNIQLWDRKSKKTKWNKALRPVKVEDEPATELVQSNSVLCPIELDDKHKIGQNAQKAT</sequence>